<dbReference type="PROSITE" id="PS50005">
    <property type="entry name" value="TPR"/>
    <property type="match status" value="1"/>
</dbReference>
<dbReference type="SUPFAM" id="SSF48452">
    <property type="entry name" value="TPR-like"/>
    <property type="match status" value="1"/>
</dbReference>
<dbReference type="PANTHER" id="PTHR45641">
    <property type="entry name" value="TETRATRICOPEPTIDE REPEAT PROTEIN (AFU_ORTHOLOGUE AFUA_6G03870)"/>
    <property type="match status" value="1"/>
</dbReference>
<dbReference type="EMBL" id="CAJOBE010012637">
    <property type="protein sequence ID" value="CAF4152457.1"/>
    <property type="molecule type" value="Genomic_DNA"/>
</dbReference>
<organism evidence="4 5">
    <name type="scientific">Rotaria sordida</name>
    <dbReference type="NCBI Taxonomy" id="392033"/>
    <lineage>
        <taxon>Eukaryota</taxon>
        <taxon>Metazoa</taxon>
        <taxon>Spiralia</taxon>
        <taxon>Gnathifera</taxon>
        <taxon>Rotifera</taxon>
        <taxon>Eurotatoria</taxon>
        <taxon>Bdelloidea</taxon>
        <taxon>Philodinida</taxon>
        <taxon>Philodinidae</taxon>
        <taxon>Rotaria</taxon>
    </lineage>
</organism>
<accession>A0A819Y6G8</accession>
<dbReference type="Gene3D" id="1.25.40.10">
    <property type="entry name" value="Tetratricopeptide repeat domain"/>
    <property type="match status" value="1"/>
</dbReference>
<evidence type="ECO:0000256" key="1">
    <source>
        <dbReference type="ARBA" id="ARBA00022737"/>
    </source>
</evidence>
<keyword evidence="2 3" id="KW-0802">TPR repeat</keyword>
<comment type="caution">
    <text evidence="4">The sequence shown here is derived from an EMBL/GenBank/DDBJ whole genome shotgun (WGS) entry which is preliminary data.</text>
</comment>
<evidence type="ECO:0000313" key="4">
    <source>
        <dbReference type="EMBL" id="CAF4152457.1"/>
    </source>
</evidence>
<evidence type="ECO:0000256" key="2">
    <source>
        <dbReference type="ARBA" id="ARBA00022803"/>
    </source>
</evidence>
<dbReference type="Gene3D" id="3.90.176.10">
    <property type="entry name" value="Toxin ADP-ribosyltransferase, Chain A, domain 1"/>
    <property type="match status" value="1"/>
</dbReference>
<dbReference type="PANTHER" id="PTHR45641:SF1">
    <property type="entry name" value="AAA+ ATPASE DOMAIN-CONTAINING PROTEIN"/>
    <property type="match status" value="1"/>
</dbReference>
<dbReference type="AlphaFoldDB" id="A0A819Y6G8"/>
<dbReference type="InterPro" id="IPR019734">
    <property type="entry name" value="TPR_rpt"/>
</dbReference>
<feature type="repeat" description="TPR" evidence="3">
    <location>
        <begin position="596"/>
        <end position="629"/>
    </location>
</feature>
<dbReference type="SMART" id="SM00028">
    <property type="entry name" value="TPR"/>
    <property type="match status" value="4"/>
</dbReference>
<feature type="non-terminal residue" evidence="4">
    <location>
        <position position="1"/>
    </location>
</feature>
<evidence type="ECO:0000313" key="5">
    <source>
        <dbReference type="Proteomes" id="UP000663874"/>
    </source>
</evidence>
<name>A0A819Y6G8_9BILA</name>
<reference evidence="4" key="1">
    <citation type="submission" date="2021-02" db="EMBL/GenBank/DDBJ databases">
        <authorList>
            <person name="Nowell W R."/>
        </authorList>
    </citation>
    <scope>NUCLEOTIDE SEQUENCE</scope>
</reference>
<dbReference type="Pfam" id="PF13424">
    <property type="entry name" value="TPR_12"/>
    <property type="match status" value="2"/>
</dbReference>
<sequence length="697" mass="81357">IKMVDKNVMIGTLLTSTKKDSESYRSRLSECLRERSGRNLEPFSLVWYDAYVNNIEENRRIQHELQYSIHFIKLFNDPNECQTYVNERKTEKIIVIMSNIYDSQLLHHVHNQTHVVAIYIYRGNNDKANEWRKEYPKIKAVLSNSSELVEIIAIDQKKRQKLEDSIGNFGTYFNPNDRSTKSLENENGDFIWFQLFIETLLRMSNAALHPSRKEFIEFIRQQYHGDVTKLRIIDELESTYEANQAVWWYTRSSFLYVILNKALRQQDYVLLFTLRFFIRDLFHTLIEQKNFNESIIHLYRGQVLNVEELNNLINNQDKFIAMNSLLSTSRDRLIAQCFAESAIDPENDRYRAVLFEIEADTNRTDTRPFADVTHSSYYGGNEDEILFMAGSIFHIVDVQKASEDNAIWTIKLVLCGEQDNQLNEVFTNLKATLADETDMVSVGKILDDMGKREPAKCAYDLSDEHKRNETNGRFGNPMVSYTEGEYYPEIIQTFQKGVVRLTENNGDRKDLVFNYQVIGATLNKLKQYDSALENYSKALDILLDLYGQDHLKVAINYEAIAQIYEKQEKYQLALISWKECLRVRQQLLPEAHPTIAGTFRNIGDVYNDVDDFDQALAMYEEALKIQLTSLPSNHPSTAKTHLRLAWIYEQIDQFQLALKNYTIAFDMLKLSYPLDHPSLVQIQEDIDNVKKVLNRMS</sequence>
<evidence type="ECO:0000256" key="3">
    <source>
        <dbReference type="PROSITE-ProRule" id="PRU00339"/>
    </source>
</evidence>
<gene>
    <name evidence="4" type="ORF">FNK824_LOCUS33755</name>
</gene>
<protein>
    <recommendedName>
        <fullName evidence="6">Tetratricopeptide repeat protein</fullName>
    </recommendedName>
</protein>
<evidence type="ECO:0008006" key="6">
    <source>
        <dbReference type="Google" id="ProtNLM"/>
    </source>
</evidence>
<proteinExistence type="predicted"/>
<dbReference type="InterPro" id="IPR011990">
    <property type="entry name" value="TPR-like_helical_dom_sf"/>
</dbReference>
<keyword evidence="1" id="KW-0677">Repeat</keyword>
<dbReference type="SUPFAM" id="SSF56399">
    <property type="entry name" value="ADP-ribosylation"/>
    <property type="match status" value="1"/>
</dbReference>
<dbReference type="Proteomes" id="UP000663874">
    <property type="component" value="Unassembled WGS sequence"/>
</dbReference>